<evidence type="ECO:0000256" key="1">
    <source>
        <dbReference type="ARBA" id="ARBA00001968"/>
    </source>
</evidence>
<dbReference type="InterPro" id="IPR027806">
    <property type="entry name" value="HARBI1_dom"/>
</dbReference>
<dbReference type="GeneID" id="112455918"/>
<organism evidence="4 5">
    <name type="scientific">Temnothorax curvispinosus</name>
    <dbReference type="NCBI Taxonomy" id="300111"/>
    <lineage>
        <taxon>Eukaryota</taxon>
        <taxon>Metazoa</taxon>
        <taxon>Ecdysozoa</taxon>
        <taxon>Arthropoda</taxon>
        <taxon>Hexapoda</taxon>
        <taxon>Insecta</taxon>
        <taxon>Pterygota</taxon>
        <taxon>Neoptera</taxon>
        <taxon>Endopterygota</taxon>
        <taxon>Hymenoptera</taxon>
        <taxon>Apocrita</taxon>
        <taxon>Aculeata</taxon>
        <taxon>Formicoidea</taxon>
        <taxon>Formicidae</taxon>
        <taxon>Myrmicinae</taxon>
        <taxon>Temnothorax</taxon>
    </lineage>
</organism>
<accession>A0A6J1PX19</accession>
<sequence>MIHLCTERVITALLSVEKKYITWPSELERKHICATMMNSLPGCIGYMDGTHIPLFEAPLQDHEASVSVGYPASAHDARVFANSPIGLHPENYLSDGQWIAGDSAYRCNRYVVTPFRENSNVNE</sequence>
<name>A0A6J1PX19_9HYME</name>
<gene>
    <name evidence="5" type="primary">LOC112455918</name>
</gene>
<evidence type="ECO:0000313" key="4">
    <source>
        <dbReference type="Proteomes" id="UP000504618"/>
    </source>
</evidence>
<dbReference type="RefSeq" id="XP_024873903.1">
    <property type="nucleotide sequence ID" value="XM_025018135.1"/>
</dbReference>
<evidence type="ECO:0000313" key="5">
    <source>
        <dbReference type="RefSeq" id="XP_024873903.1"/>
    </source>
</evidence>
<dbReference type="GO" id="GO:0046872">
    <property type="term" value="F:metal ion binding"/>
    <property type="evidence" value="ECO:0007669"/>
    <property type="project" value="UniProtKB-KW"/>
</dbReference>
<dbReference type="Proteomes" id="UP000504618">
    <property type="component" value="Unplaced"/>
</dbReference>
<protein>
    <submittedName>
        <fullName evidence="5">Uncharacterized protein LOC112455918</fullName>
    </submittedName>
</protein>
<reference evidence="5" key="1">
    <citation type="submission" date="2025-08" db="UniProtKB">
        <authorList>
            <consortium name="RefSeq"/>
        </authorList>
    </citation>
    <scope>IDENTIFICATION</scope>
    <source>
        <tissue evidence="5">Whole body</tissue>
    </source>
</reference>
<comment type="cofactor">
    <cofactor evidence="1">
        <name>a divalent metal cation</name>
        <dbReference type="ChEBI" id="CHEBI:60240"/>
    </cofactor>
</comment>
<evidence type="ECO:0000259" key="3">
    <source>
        <dbReference type="Pfam" id="PF13359"/>
    </source>
</evidence>
<dbReference type="AlphaFoldDB" id="A0A6J1PX19"/>
<evidence type="ECO:0000256" key="2">
    <source>
        <dbReference type="ARBA" id="ARBA00022723"/>
    </source>
</evidence>
<proteinExistence type="predicted"/>
<keyword evidence="2" id="KW-0479">Metal-binding</keyword>
<keyword evidence="4" id="KW-1185">Reference proteome</keyword>
<dbReference type="OrthoDB" id="7788538at2759"/>
<dbReference type="Pfam" id="PF13359">
    <property type="entry name" value="DDE_Tnp_4"/>
    <property type="match status" value="1"/>
</dbReference>
<feature type="domain" description="DDE Tnp4" evidence="3">
    <location>
        <begin position="65"/>
        <end position="118"/>
    </location>
</feature>